<feature type="region of interest" description="Disordered" evidence="1">
    <location>
        <begin position="35"/>
        <end position="56"/>
    </location>
</feature>
<dbReference type="InterPro" id="IPR006311">
    <property type="entry name" value="TAT_signal"/>
</dbReference>
<dbReference type="PROSITE" id="PS51318">
    <property type="entry name" value="TAT"/>
    <property type="match status" value="1"/>
</dbReference>
<feature type="signal peptide" evidence="2">
    <location>
        <begin position="1"/>
        <end position="32"/>
    </location>
</feature>
<accession>A0ABV5R1X6</accession>
<organism evidence="3 4">
    <name type="scientific">Streptomyces yanii</name>
    <dbReference type="NCBI Taxonomy" id="78510"/>
    <lineage>
        <taxon>Bacteria</taxon>
        <taxon>Bacillati</taxon>
        <taxon>Actinomycetota</taxon>
        <taxon>Actinomycetes</taxon>
        <taxon>Kitasatosporales</taxon>
        <taxon>Streptomycetaceae</taxon>
        <taxon>Streptomyces</taxon>
    </lineage>
</organism>
<comment type="caution">
    <text evidence="3">The sequence shown here is derived from an EMBL/GenBank/DDBJ whole genome shotgun (WGS) entry which is preliminary data.</text>
</comment>
<keyword evidence="2" id="KW-0732">Signal</keyword>
<evidence type="ECO:0000313" key="4">
    <source>
        <dbReference type="Proteomes" id="UP001589710"/>
    </source>
</evidence>
<evidence type="ECO:0000256" key="1">
    <source>
        <dbReference type="SAM" id="MobiDB-lite"/>
    </source>
</evidence>
<dbReference type="SUPFAM" id="SSF75005">
    <property type="entry name" value="Arabinanase/levansucrase/invertase"/>
    <property type="match status" value="1"/>
</dbReference>
<sequence>MSDETFRPMTRRGVLLGGLAATAMGAAGTLAAAGPSSAGPLVATPTASGSPLADPTSRPHRYFAFDTGIWNGHRGMANCQIEMGSFVKDVDHNPLFREGIFENPRLPWEPRFDNGYPNVFWDPEHKKFRCYYTLFLRDPASLNTSPEKRSGRDYVIANRETGCCYAESTDGVHWTKPKLGLVSFDGSKDNNILFEHAQGTSVLYDPADPDPTRRYKLITLREAGGTSLCVAFSSDGIHFSDLKPWPANSPSPGADCHNLVFRDSRTNEYVLITRLWDSNIRVSAMSRSTDFINWSKPVEVHRGNGFDSQIYSMPVFEYGDLYVGLASLYRDGDTTLPHYDTVDLALQWSINLTEWNNVAPEDSTFIPHGKGMGKYPRGDFDSSVIFSSIPVEIEDKLYFYYMGGKGPHTGWRESALGRGYIEKDKFACYGSRTGNRPSSLTSQGFNFFGENIELLVDIEEGGWVKVDLMNQGGTVVQNGFEADNSTLRDLGNGWHQLTWHNSSVMNLNRESFYAMRITMQKAKLWAIQGDLYVRPLKYAKP</sequence>
<reference evidence="3 4" key="1">
    <citation type="submission" date="2024-09" db="EMBL/GenBank/DDBJ databases">
        <authorList>
            <person name="Sun Q."/>
            <person name="Mori K."/>
        </authorList>
    </citation>
    <scope>NUCLEOTIDE SEQUENCE [LARGE SCALE GENOMIC DNA]</scope>
    <source>
        <strain evidence="3 4">JCM 3331</strain>
    </source>
</reference>
<evidence type="ECO:0000313" key="3">
    <source>
        <dbReference type="EMBL" id="MFB9571845.1"/>
    </source>
</evidence>
<dbReference type="RefSeq" id="WP_345513398.1">
    <property type="nucleotide sequence ID" value="NZ_BAAAXD010000022.1"/>
</dbReference>
<protein>
    <submittedName>
        <fullName evidence="3">Uncharacterized protein</fullName>
    </submittedName>
</protein>
<dbReference type="Gene3D" id="2.115.10.20">
    <property type="entry name" value="Glycosyl hydrolase domain, family 43"/>
    <property type="match status" value="1"/>
</dbReference>
<proteinExistence type="predicted"/>
<dbReference type="Proteomes" id="UP001589710">
    <property type="component" value="Unassembled WGS sequence"/>
</dbReference>
<name>A0ABV5R1X6_9ACTN</name>
<evidence type="ECO:0000256" key="2">
    <source>
        <dbReference type="SAM" id="SignalP"/>
    </source>
</evidence>
<gene>
    <name evidence="3" type="ORF">ACFFTL_05695</name>
</gene>
<feature type="chain" id="PRO_5046948396" evidence="2">
    <location>
        <begin position="33"/>
        <end position="541"/>
    </location>
</feature>
<keyword evidence="4" id="KW-1185">Reference proteome</keyword>
<dbReference type="InterPro" id="IPR023296">
    <property type="entry name" value="Glyco_hydro_beta-prop_sf"/>
</dbReference>
<dbReference type="EMBL" id="JBHMCG010000022">
    <property type="protein sequence ID" value="MFB9571845.1"/>
    <property type="molecule type" value="Genomic_DNA"/>
</dbReference>